<evidence type="ECO:0008006" key="3">
    <source>
        <dbReference type="Google" id="ProtNLM"/>
    </source>
</evidence>
<protein>
    <recommendedName>
        <fullName evidence="3">Transposase</fullName>
    </recommendedName>
</protein>
<organism evidence="1 2">
    <name type="scientific">Candidatus Limivivens merdigallinarum</name>
    <dbReference type="NCBI Taxonomy" id="2840859"/>
    <lineage>
        <taxon>Bacteria</taxon>
        <taxon>Bacillati</taxon>
        <taxon>Bacillota</taxon>
        <taxon>Clostridia</taxon>
        <taxon>Lachnospirales</taxon>
        <taxon>Lachnospiraceae</taxon>
        <taxon>Lachnospiraceae incertae sedis</taxon>
        <taxon>Candidatus Limivivens</taxon>
    </lineage>
</organism>
<gene>
    <name evidence="1" type="ORF">IAB26_12665</name>
</gene>
<dbReference type="Proteomes" id="UP000886886">
    <property type="component" value="Unassembled WGS sequence"/>
</dbReference>
<sequence>MIFEDKRNLLELYNAISGKHYKDPELLEINTLENAIYMTVKNDVSFVIDARLSLYEHQSTYSPNLPLRFLLYIASEYSKLTKEDNLYGTKKVQIPPPQFIIFYNGEQEEPERKILRLSDLYCQGETGGTEEEAFGLELQALMLNINKGYNEKLMEACSTLKDYTEYTDRIRRYSHEMPLEEAVERAITECIQEGILREFLLKNRAEAKYMSIFEYDQEKHMRMEREQHFEEGRIAGEEGLLFSLIQKKLAKGKRIPEIAEELETDEDTIRNVIEKKQKKNTEI</sequence>
<reference evidence="1" key="2">
    <citation type="journal article" date="2021" name="PeerJ">
        <title>Extensive microbial diversity within the chicken gut microbiome revealed by metagenomics and culture.</title>
        <authorList>
            <person name="Gilroy R."/>
            <person name="Ravi A."/>
            <person name="Getino M."/>
            <person name="Pursley I."/>
            <person name="Horton D.L."/>
            <person name="Alikhan N.F."/>
            <person name="Baker D."/>
            <person name="Gharbi K."/>
            <person name="Hall N."/>
            <person name="Watson M."/>
            <person name="Adriaenssens E.M."/>
            <person name="Foster-Nyarko E."/>
            <person name="Jarju S."/>
            <person name="Secka A."/>
            <person name="Antonio M."/>
            <person name="Oren A."/>
            <person name="Chaudhuri R.R."/>
            <person name="La Ragione R."/>
            <person name="Hildebrand F."/>
            <person name="Pallen M.J."/>
        </authorList>
    </citation>
    <scope>NUCLEOTIDE SEQUENCE</scope>
    <source>
        <strain evidence="1">ChiSjej3B21-11622</strain>
    </source>
</reference>
<evidence type="ECO:0000313" key="2">
    <source>
        <dbReference type="Proteomes" id="UP000886886"/>
    </source>
</evidence>
<accession>A0A9D1D1N0</accession>
<evidence type="ECO:0000313" key="1">
    <source>
        <dbReference type="EMBL" id="HIQ97400.1"/>
    </source>
</evidence>
<dbReference type="EMBL" id="DVFT01000188">
    <property type="protein sequence ID" value="HIQ97400.1"/>
    <property type="molecule type" value="Genomic_DNA"/>
</dbReference>
<dbReference type="AlphaFoldDB" id="A0A9D1D1N0"/>
<name>A0A9D1D1N0_9FIRM</name>
<comment type="caution">
    <text evidence="1">The sequence shown here is derived from an EMBL/GenBank/DDBJ whole genome shotgun (WGS) entry which is preliminary data.</text>
</comment>
<reference evidence="1" key="1">
    <citation type="submission" date="2020-10" db="EMBL/GenBank/DDBJ databases">
        <authorList>
            <person name="Gilroy R."/>
        </authorList>
    </citation>
    <scope>NUCLEOTIDE SEQUENCE</scope>
    <source>
        <strain evidence="1">ChiSjej3B21-11622</strain>
    </source>
</reference>
<proteinExistence type="predicted"/>